<keyword evidence="7" id="KW-1185">Reference proteome</keyword>
<evidence type="ECO:0000313" key="7">
    <source>
        <dbReference type="Proteomes" id="UP000648187"/>
    </source>
</evidence>
<dbReference type="PANTHER" id="PTHR46481:SF10">
    <property type="entry name" value="ZINC FINGER BED DOMAIN-CONTAINING PROTEIN 39"/>
    <property type="match status" value="1"/>
</dbReference>
<evidence type="ECO:0000313" key="6">
    <source>
        <dbReference type="EMBL" id="KAF9424310.1"/>
    </source>
</evidence>
<dbReference type="InterPro" id="IPR012337">
    <property type="entry name" value="RNaseH-like_sf"/>
</dbReference>
<keyword evidence="4" id="KW-0862">Zinc</keyword>
<proteinExistence type="predicted"/>
<organism evidence="6 7">
    <name type="scientific">Spodoptera exigua</name>
    <name type="common">Beet armyworm</name>
    <name type="synonym">Noctua fulgens</name>
    <dbReference type="NCBI Taxonomy" id="7107"/>
    <lineage>
        <taxon>Eukaryota</taxon>
        <taxon>Metazoa</taxon>
        <taxon>Ecdysozoa</taxon>
        <taxon>Arthropoda</taxon>
        <taxon>Hexapoda</taxon>
        <taxon>Insecta</taxon>
        <taxon>Pterygota</taxon>
        <taxon>Neoptera</taxon>
        <taxon>Endopterygota</taxon>
        <taxon>Lepidoptera</taxon>
        <taxon>Glossata</taxon>
        <taxon>Ditrysia</taxon>
        <taxon>Noctuoidea</taxon>
        <taxon>Noctuidae</taxon>
        <taxon>Amphipyrinae</taxon>
        <taxon>Spodoptera</taxon>
    </lineage>
</organism>
<dbReference type="SUPFAM" id="SSF140996">
    <property type="entry name" value="Hermes dimerisation domain"/>
    <property type="match status" value="1"/>
</dbReference>
<evidence type="ECO:0000256" key="5">
    <source>
        <dbReference type="ARBA" id="ARBA00023242"/>
    </source>
</evidence>
<sequence length="262" mass="29934">MKDAKTTMSSFALRAFAAENFMILEGVDINKKDGEAATSVEDQKEKAKLEENQQIPCENESVLPTESLPSTSRALVIHVPPPKRIGTQNLIDTYINKKISGEQKKTIDQDLLDLCVDGFHPFSIVEKRGFKKFYRWIPGYKLPTRKTLSLLDEAYNRVKQQVKIEVANEAQYICLTTDLWTSQITESYIGITGHYLTNIIHDNAANVVKGVKEYLGFKHLRYFAHTLNLIVEDAIRPYKELIDKVKRLVGHYKKKAPYRQSA</sequence>
<dbReference type="AlphaFoldDB" id="A0A835GRK8"/>
<protein>
    <submittedName>
        <fullName evidence="6">Uncharacterized protein</fullName>
    </submittedName>
</protein>
<comment type="subcellular location">
    <subcellularLocation>
        <location evidence="1">Nucleus</location>
    </subcellularLocation>
</comment>
<gene>
    <name evidence="6" type="ORF">HW555_000449</name>
</gene>
<evidence type="ECO:0000256" key="1">
    <source>
        <dbReference type="ARBA" id="ARBA00004123"/>
    </source>
</evidence>
<keyword evidence="5" id="KW-0539">Nucleus</keyword>
<name>A0A835GRK8_SPOEX</name>
<evidence type="ECO:0000256" key="2">
    <source>
        <dbReference type="ARBA" id="ARBA00022723"/>
    </source>
</evidence>
<keyword evidence="3" id="KW-0863">Zinc-finger</keyword>
<dbReference type="InterPro" id="IPR052035">
    <property type="entry name" value="ZnF_BED_domain_contain"/>
</dbReference>
<reference evidence="6" key="1">
    <citation type="submission" date="2020-08" db="EMBL/GenBank/DDBJ databases">
        <title>Spodoptera exigua strain:BAW_Kor-Di-RS1 Genome sequencing and assembly.</title>
        <authorList>
            <person name="Kim J."/>
            <person name="Nam H.Y."/>
            <person name="Kwon M."/>
            <person name="Choi J.H."/>
            <person name="Cho S.R."/>
            <person name="Kim G.-H."/>
        </authorList>
    </citation>
    <scope>NUCLEOTIDE SEQUENCE</scope>
    <source>
        <strain evidence="6">BAW_Kor-Di-RS1</strain>
        <tissue evidence="6">Whole-body</tissue>
    </source>
</reference>
<comment type="caution">
    <text evidence="6">The sequence shown here is derived from an EMBL/GenBank/DDBJ whole genome shotgun (WGS) entry which is preliminary data.</text>
</comment>
<dbReference type="GO" id="GO:0008270">
    <property type="term" value="F:zinc ion binding"/>
    <property type="evidence" value="ECO:0007669"/>
    <property type="project" value="UniProtKB-KW"/>
</dbReference>
<accession>A0A835GRK8</accession>
<dbReference type="GO" id="GO:0005634">
    <property type="term" value="C:nucleus"/>
    <property type="evidence" value="ECO:0007669"/>
    <property type="project" value="UniProtKB-SubCell"/>
</dbReference>
<keyword evidence="2" id="KW-0479">Metal-binding</keyword>
<dbReference type="PANTHER" id="PTHR46481">
    <property type="entry name" value="ZINC FINGER BED DOMAIN-CONTAINING PROTEIN 4"/>
    <property type="match status" value="1"/>
</dbReference>
<dbReference type="EMBL" id="JACKWZ010000003">
    <property type="protein sequence ID" value="KAF9424310.1"/>
    <property type="molecule type" value="Genomic_DNA"/>
</dbReference>
<dbReference type="Proteomes" id="UP000648187">
    <property type="component" value="Unassembled WGS sequence"/>
</dbReference>
<dbReference type="SUPFAM" id="SSF53098">
    <property type="entry name" value="Ribonuclease H-like"/>
    <property type="match status" value="1"/>
</dbReference>
<evidence type="ECO:0000256" key="4">
    <source>
        <dbReference type="ARBA" id="ARBA00022833"/>
    </source>
</evidence>
<evidence type="ECO:0000256" key="3">
    <source>
        <dbReference type="ARBA" id="ARBA00022771"/>
    </source>
</evidence>